<accession>A0A0C9UWR2</accession>
<feature type="domain" description="Acyl-CoA oxidase C-alpha1" evidence="1">
    <location>
        <begin position="257"/>
        <end position="390"/>
    </location>
</feature>
<dbReference type="GO" id="GO:0003997">
    <property type="term" value="F:acyl-CoA oxidase activity"/>
    <property type="evidence" value="ECO:0007669"/>
    <property type="project" value="InterPro"/>
</dbReference>
<evidence type="ECO:0000313" key="2">
    <source>
        <dbReference type="EMBL" id="KIJ48083.1"/>
    </source>
</evidence>
<dbReference type="InterPro" id="IPR055060">
    <property type="entry name" value="ACOX_C_alpha1"/>
</dbReference>
<dbReference type="SUPFAM" id="SSF47203">
    <property type="entry name" value="Acyl-CoA dehydrogenase C-terminal domain-like"/>
    <property type="match status" value="1"/>
</dbReference>
<dbReference type="Gene3D" id="2.40.110.10">
    <property type="entry name" value="Butyryl-CoA Dehydrogenase, subunit A, domain 2"/>
    <property type="match status" value="1"/>
</dbReference>
<dbReference type="HOGENOM" id="CLU_028041_1_0_1"/>
<keyword evidence="3" id="KW-1185">Reference proteome</keyword>
<dbReference type="GO" id="GO:0071949">
    <property type="term" value="F:FAD binding"/>
    <property type="evidence" value="ECO:0007669"/>
    <property type="project" value="InterPro"/>
</dbReference>
<dbReference type="PANTHER" id="PTHR10909:SF382">
    <property type="entry name" value="ACYL-COENZYME A OXIDASE"/>
    <property type="match status" value="1"/>
</dbReference>
<dbReference type="InterPro" id="IPR009100">
    <property type="entry name" value="AcylCoA_DH/oxidase_NM_dom_sf"/>
</dbReference>
<evidence type="ECO:0000313" key="3">
    <source>
        <dbReference type="Proteomes" id="UP000054279"/>
    </source>
</evidence>
<dbReference type="InterPro" id="IPR012258">
    <property type="entry name" value="Acyl-CoA_oxidase"/>
</dbReference>
<protein>
    <recommendedName>
        <fullName evidence="1">Acyl-CoA oxidase C-alpha1 domain-containing protein</fullName>
    </recommendedName>
</protein>
<name>A0A0C9UWR2_SPHS4</name>
<dbReference type="OrthoDB" id="538336at2759"/>
<dbReference type="EMBL" id="KN837099">
    <property type="protein sequence ID" value="KIJ48083.1"/>
    <property type="molecule type" value="Genomic_DNA"/>
</dbReference>
<gene>
    <name evidence="2" type="ORF">M422DRAFT_163255</name>
</gene>
<dbReference type="GO" id="GO:0005777">
    <property type="term" value="C:peroxisome"/>
    <property type="evidence" value="ECO:0007669"/>
    <property type="project" value="InterPro"/>
</dbReference>
<dbReference type="GO" id="GO:0055088">
    <property type="term" value="P:lipid homeostasis"/>
    <property type="evidence" value="ECO:0007669"/>
    <property type="project" value="TreeGrafter"/>
</dbReference>
<dbReference type="SUPFAM" id="SSF56645">
    <property type="entry name" value="Acyl-CoA dehydrogenase NM domain-like"/>
    <property type="match status" value="1"/>
</dbReference>
<proteinExistence type="predicted"/>
<organism evidence="2 3">
    <name type="scientific">Sphaerobolus stellatus (strain SS14)</name>
    <dbReference type="NCBI Taxonomy" id="990650"/>
    <lineage>
        <taxon>Eukaryota</taxon>
        <taxon>Fungi</taxon>
        <taxon>Dikarya</taxon>
        <taxon>Basidiomycota</taxon>
        <taxon>Agaricomycotina</taxon>
        <taxon>Agaricomycetes</taxon>
        <taxon>Phallomycetidae</taxon>
        <taxon>Geastrales</taxon>
        <taxon>Sphaerobolaceae</taxon>
        <taxon>Sphaerobolus</taxon>
    </lineage>
</organism>
<dbReference type="Pfam" id="PF22924">
    <property type="entry name" value="ACOX_C_alpha1"/>
    <property type="match status" value="1"/>
</dbReference>
<dbReference type="AlphaFoldDB" id="A0A0C9UWR2"/>
<dbReference type="GO" id="GO:0033540">
    <property type="term" value="P:fatty acid beta-oxidation using acyl-CoA oxidase"/>
    <property type="evidence" value="ECO:0007669"/>
    <property type="project" value="TreeGrafter"/>
</dbReference>
<sequence length="569" mass="63738">MLHKSHLLAKSELFQRCSEELTHSERIALSYSRAITIGRFYKLEAEDILLTTPRYWEFHTDPILVMDCSAGTLLTIHYNLCCGTFARYSASRPELAKILEKMLSFQMMGQFCLTELGHGLDVMNLGTIATLLPDGSFLLNTPVMNAAKYMPPTAPCGIPCIAIVFARLIVHGEDRGIKPFAVPLHDGYTMAKGVTVKVLSPRGASRPLEHSLTYFTNVRLHPEALMDTMDKPENVRQGFFQQISRVIVGTLSMGVSALAPMKIGCFVTARYSQRRVVTDASTGKLRPIISFRTQHAPILTVLAHIYVMEAFIKKCVTLFSDNSIDFGLRHCIAAVGKIGLLGHCQESLISLSERCGAQGLFEVNQLSVLHADMRGASIAEGDLLVLAIRFTMELLIGRIEFPKPNDPSGLLAQRELSMIDELRQLIFGSRHHRDRRLESLILPYCQPLMEAIGHRFAYEAAVEQGVDERLLNLYVASFLKKDSAWYSEHAGLPRSEQHKKEQQAIDTVLPSLDQLLQGINIEPYCTAPIISDDMWGRYVDSLKTFTEVPPLVRHAKKEPREDTKIRAML</sequence>
<dbReference type="InterPro" id="IPR046373">
    <property type="entry name" value="Acyl-CoA_Oxase/DH_mid-dom_sf"/>
</dbReference>
<dbReference type="InterPro" id="IPR036250">
    <property type="entry name" value="AcylCo_DH-like_C"/>
</dbReference>
<dbReference type="GO" id="GO:0005504">
    <property type="term" value="F:fatty acid binding"/>
    <property type="evidence" value="ECO:0007669"/>
    <property type="project" value="TreeGrafter"/>
</dbReference>
<dbReference type="Proteomes" id="UP000054279">
    <property type="component" value="Unassembled WGS sequence"/>
</dbReference>
<evidence type="ECO:0000259" key="1">
    <source>
        <dbReference type="Pfam" id="PF22924"/>
    </source>
</evidence>
<dbReference type="PANTHER" id="PTHR10909">
    <property type="entry name" value="ELECTRON TRANSPORT OXIDOREDUCTASE"/>
    <property type="match status" value="1"/>
</dbReference>
<reference evidence="2 3" key="1">
    <citation type="submission" date="2014-06" db="EMBL/GenBank/DDBJ databases">
        <title>Evolutionary Origins and Diversification of the Mycorrhizal Mutualists.</title>
        <authorList>
            <consortium name="DOE Joint Genome Institute"/>
            <consortium name="Mycorrhizal Genomics Consortium"/>
            <person name="Kohler A."/>
            <person name="Kuo A."/>
            <person name="Nagy L.G."/>
            <person name="Floudas D."/>
            <person name="Copeland A."/>
            <person name="Barry K.W."/>
            <person name="Cichocki N."/>
            <person name="Veneault-Fourrey C."/>
            <person name="LaButti K."/>
            <person name="Lindquist E.A."/>
            <person name="Lipzen A."/>
            <person name="Lundell T."/>
            <person name="Morin E."/>
            <person name="Murat C."/>
            <person name="Riley R."/>
            <person name="Ohm R."/>
            <person name="Sun H."/>
            <person name="Tunlid A."/>
            <person name="Henrissat B."/>
            <person name="Grigoriev I.V."/>
            <person name="Hibbett D.S."/>
            <person name="Martin F."/>
        </authorList>
    </citation>
    <scope>NUCLEOTIDE SEQUENCE [LARGE SCALE GENOMIC DNA]</scope>
    <source>
        <strain evidence="2 3">SS14</strain>
    </source>
</reference>
<dbReference type="Gene3D" id="1.20.140.10">
    <property type="entry name" value="Butyryl-CoA Dehydrogenase, subunit A, domain 3"/>
    <property type="match status" value="1"/>
</dbReference>